<dbReference type="Proteomes" id="UP001165064">
    <property type="component" value="Unassembled WGS sequence"/>
</dbReference>
<evidence type="ECO:0000313" key="1">
    <source>
        <dbReference type="EMBL" id="GME94122.1"/>
    </source>
</evidence>
<reference evidence="1" key="1">
    <citation type="submission" date="2023-04" db="EMBL/GenBank/DDBJ databases">
        <title>Ambrosiozyma monospora NBRC 10751.</title>
        <authorList>
            <person name="Ichikawa N."/>
            <person name="Sato H."/>
            <person name="Tonouchi N."/>
        </authorList>
    </citation>
    <scope>NUCLEOTIDE SEQUENCE</scope>
    <source>
        <strain evidence="1">NBRC 10751</strain>
    </source>
</reference>
<comment type="caution">
    <text evidence="1">The sequence shown here is derived from an EMBL/GenBank/DDBJ whole genome shotgun (WGS) entry which is preliminary data.</text>
</comment>
<evidence type="ECO:0000313" key="2">
    <source>
        <dbReference type="Proteomes" id="UP001165064"/>
    </source>
</evidence>
<accession>A0ACB5TSG3</accession>
<organism evidence="1 2">
    <name type="scientific">Ambrosiozyma monospora</name>
    <name type="common">Yeast</name>
    <name type="synonym">Endomycopsis monosporus</name>
    <dbReference type="NCBI Taxonomy" id="43982"/>
    <lineage>
        <taxon>Eukaryota</taxon>
        <taxon>Fungi</taxon>
        <taxon>Dikarya</taxon>
        <taxon>Ascomycota</taxon>
        <taxon>Saccharomycotina</taxon>
        <taxon>Pichiomycetes</taxon>
        <taxon>Pichiales</taxon>
        <taxon>Pichiaceae</taxon>
        <taxon>Ambrosiozyma</taxon>
    </lineage>
</organism>
<proteinExistence type="predicted"/>
<name>A0ACB5TSG3_AMBMO</name>
<protein>
    <submittedName>
        <fullName evidence="1">Unnamed protein product</fullName>
    </submittedName>
</protein>
<sequence length="315" mass="33852">MIGSIVIVLIAISFGVTDFSWKSAAVVVCFILAGLLLIGFLIWNFKYSPCPLITKSIIRIPQLNFAVGSLAFGYSAYIIILQFISIYFQVIRDNDSINTGLSLLPIVISCALFSCLAGFIVKKTGHMKPLSIGSGLLLTIGSGILLLLNVDASFSERVGFLILTGVGCGLVFQPALVSAQMLAPEEEHGLIMTNAYVNFGENICCALFSQLSQVIYTETLKSNLANIAKSGKISAQGSSFDLVTLADNTGLLKTFSKSDQLIVKGAFIKSLHNTFYFSIGLSAIALICACMMSNSRFPTKSSNKEAAEETDEEKC</sequence>
<gene>
    <name evidence="1" type="ORF">Amon02_000949400</name>
</gene>
<keyword evidence="2" id="KW-1185">Reference proteome</keyword>
<dbReference type="EMBL" id="BSXS01008936">
    <property type="protein sequence ID" value="GME94122.1"/>
    <property type="molecule type" value="Genomic_DNA"/>
</dbReference>